<dbReference type="Proteomes" id="UP000620064">
    <property type="component" value="Unassembled WGS sequence"/>
</dbReference>
<reference evidence="5" key="1">
    <citation type="journal article" date="2019" name="Int. J. Syst. Evol. Microbiol.">
        <title>The Global Catalogue of Microorganisms (GCM) 10K type strain sequencing project: providing services to taxonomists for standard genome sequencing and annotation.</title>
        <authorList>
            <consortium name="The Broad Institute Genomics Platform"/>
            <consortium name="The Broad Institute Genome Sequencing Center for Infectious Disease"/>
            <person name="Wu L."/>
            <person name="Ma J."/>
        </authorList>
    </citation>
    <scope>NUCLEOTIDE SEQUENCE [LARGE SCALE GENOMIC DNA]</scope>
    <source>
        <strain evidence="5">CGMCC 1.7656</strain>
    </source>
</reference>
<evidence type="ECO:0000313" key="5">
    <source>
        <dbReference type="Proteomes" id="UP000620064"/>
    </source>
</evidence>
<comment type="caution">
    <text evidence="4">The sequence shown here is derived from an EMBL/GenBank/DDBJ whole genome shotgun (WGS) entry which is preliminary data.</text>
</comment>
<feature type="chain" id="PRO_5046690467" description="Secretion system C-terminal sorting domain-containing protein" evidence="2">
    <location>
        <begin position="21"/>
        <end position="305"/>
    </location>
</feature>
<accession>A0ABQ2NK74</accession>
<organism evidence="4 5">
    <name type="scientific">Cloacibacterium rupense</name>
    <dbReference type="NCBI Taxonomy" id="517423"/>
    <lineage>
        <taxon>Bacteria</taxon>
        <taxon>Pseudomonadati</taxon>
        <taxon>Bacteroidota</taxon>
        <taxon>Flavobacteriia</taxon>
        <taxon>Flavobacteriales</taxon>
        <taxon>Weeksellaceae</taxon>
    </lineage>
</organism>
<protein>
    <recommendedName>
        <fullName evidence="3">Secretion system C-terminal sorting domain-containing protein</fullName>
    </recommendedName>
</protein>
<dbReference type="Pfam" id="PF18962">
    <property type="entry name" value="Por_Secre_tail"/>
    <property type="match status" value="1"/>
</dbReference>
<gene>
    <name evidence="4" type="ORF">GCM10010992_15930</name>
</gene>
<dbReference type="InterPro" id="IPR026444">
    <property type="entry name" value="Secre_tail"/>
</dbReference>
<name>A0ABQ2NK74_9FLAO</name>
<evidence type="ECO:0000256" key="2">
    <source>
        <dbReference type="SAM" id="SignalP"/>
    </source>
</evidence>
<sequence>MKKIFTILSVIYASGFFAQASLPYNESFTYANGNLVNNGGWSYLGTPNTSAPDEIQVVSNAITFDGIGNDLQQTFATPVNSGSLSYSFDLKVTDVTAATDANGGYFAGFVQSASTYGGTIWTKKVTDTTYKLGVEVRTSTGTATSWSTADYNVNTTYNVVVKYTFNSGTTSDDTVSLWVDQASIVTDTHTGTDLTQASSFFFRQDSVTETPFINIDNLKISTGSLLSVSDINASKIKLVKNTSVNSDINFSEKANVKIYNMNGQVVKSISVDKNAILNVSSLPKGTYIVTGDVNGETVSQKIIKQ</sequence>
<feature type="signal peptide" evidence="2">
    <location>
        <begin position="1"/>
        <end position="20"/>
    </location>
</feature>
<proteinExistence type="predicted"/>
<keyword evidence="1 2" id="KW-0732">Signal</keyword>
<feature type="domain" description="Secretion system C-terminal sorting" evidence="3">
    <location>
        <begin position="249"/>
        <end position="303"/>
    </location>
</feature>
<dbReference type="RefSeq" id="WP_188617580.1">
    <property type="nucleotide sequence ID" value="NZ_BMLV01000003.1"/>
</dbReference>
<dbReference type="EMBL" id="BMLV01000003">
    <property type="protein sequence ID" value="GGP04321.1"/>
    <property type="molecule type" value="Genomic_DNA"/>
</dbReference>
<dbReference type="NCBIfam" id="TIGR04183">
    <property type="entry name" value="Por_Secre_tail"/>
    <property type="match status" value="1"/>
</dbReference>
<evidence type="ECO:0000259" key="3">
    <source>
        <dbReference type="Pfam" id="PF18962"/>
    </source>
</evidence>
<keyword evidence="5" id="KW-1185">Reference proteome</keyword>
<evidence type="ECO:0000313" key="4">
    <source>
        <dbReference type="EMBL" id="GGP04321.1"/>
    </source>
</evidence>
<evidence type="ECO:0000256" key="1">
    <source>
        <dbReference type="ARBA" id="ARBA00022729"/>
    </source>
</evidence>